<dbReference type="InterPro" id="IPR001763">
    <property type="entry name" value="Rhodanese-like_dom"/>
</dbReference>
<dbReference type="AlphaFoldDB" id="A0A6M8EC07"/>
<dbReference type="EMBL" id="CP042652">
    <property type="protein sequence ID" value="QKE28010.1"/>
    <property type="molecule type" value="Genomic_DNA"/>
</dbReference>
<dbReference type="Gene3D" id="3.40.250.10">
    <property type="entry name" value="Rhodanese-like domain"/>
    <property type="match status" value="1"/>
</dbReference>
<evidence type="ECO:0000256" key="1">
    <source>
        <dbReference type="SAM" id="SignalP"/>
    </source>
</evidence>
<sequence>MKFFKNLVVSSLILGLTSSLSFAEEKFVPISDGVKSVDITLDGEKFTIMRNQTAGNKISSLYDTTDRGTPQPMILAPGVETVGELEFIEYMKKAQTDTNIAIVDSRKPGWFARLRIPGAVNVPFTNFDDKDDAIDMMEDYMGISVKDDGSIDFSKAKTVVLYCNGYWCEQTPGMVKDAKFALLKIGYPAEKIKYYRGGMQAWTSLGFTVVGDDAPAAK</sequence>
<feature type="domain" description="Rhodanese" evidence="2">
    <location>
        <begin position="96"/>
        <end position="211"/>
    </location>
</feature>
<organism evidence="3 4">
    <name type="scientific">Arcobacter acticola</name>
    <dbReference type="NCBI Taxonomy" id="1849015"/>
    <lineage>
        <taxon>Bacteria</taxon>
        <taxon>Pseudomonadati</taxon>
        <taxon>Campylobacterota</taxon>
        <taxon>Epsilonproteobacteria</taxon>
        <taxon>Campylobacterales</taxon>
        <taxon>Arcobacteraceae</taxon>
        <taxon>Arcobacter</taxon>
    </lineage>
</organism>
<dbReference type="KEGG" id="paco:AACT_0816"/>
<dbReference type="RefSeq" id="WP_172125214.1">
    <property type="nucleotide sequence ID" value="NZ_CP042652.1"/>
</dbReference>
<accession>A0A6M8EC07</accession>
<evidence type="ECO:0000313" key="4">
    <source>
        <dbReference type="Proteomes" id="UP000503483"/>
    </source>
</evidence>
<dbReference type="SMART" id="SM00450">
    <property type="entry name" value="RHOD"/>
    <property type="match status" value="1"/>
</dbReference>
<evidence type="ECO:0000259" key="2">
    <source>
        <dbReference type="PROSITE" id="PS50206"/>
    </source>
</evidence>
<proteinExistence type="predicted"/>
<dbReference type="CDD" id="cd00158">
    <property type="entry name" value="RHOD"/>
    <property type="match status" value="1"/>
</dbReference>
<keyword evidence="4" id="KW-1185">Reference proteome</keyword>
<reference evidence="3 4" key="1">
    <citation type="submission" date="2019-08" db="EMBL/GenBank/DDBJ databases">
        <title>Complete genome sequence of Arcobacter acticola.</title>
        <authorList>
            <person name="Miller W."/>
        </authorList>
    </citation>
    <scope>NUCLEOTIDE SEQUENCE [LARGE SCALE GENOMIC DNA]</scope>
    <source>
        <strain evidence="3 4">KCTC 52212</strain>
    </source>
</reference>
<dbReference type="SUPFAM" id="SSF52821">
    <property type="entry name" value="Rhodanese/Cell cycle control phosphatase"/>
    <property type="match status" value="1"/>
</dbReference>
<evidence type="ECO:0000313" key="3">
    <source>
        <dbReference type="EMBL" id="QKE28010.1"/>
    </source>
</evidence>
<dbReference type="InterPro" id="IPR036873">
    <property type="entry name" value="Rhodanese-like_dom_sf"/>
</dbReference>
<dbReference type="Proteomes" id="UP000503483">
    <property type="component" value="Chromosome"/>
</dbReference>
<feature type="signal peptide" evidence="1">
    <location>
        <begin position="1"/>
        <end position="23"/>
    </location>
</feature>
<protein>
    <submittedName>
        <fullName evidence="3">Rhodanese-like domain-containing protein</fullName>
    </submittedName>
</protein>
<keyword evidence="1" id="KW-0732">Signal</keyword>
<dbReference type="PROSITE" id="PS50206">
    <property type="entry name" value="RHODANESE_3"/>
    <property type="match status" value="1"/>
</dbReference>
<feature type="chain" id="PRO_5026803532" evidence="1">
    <location>
        <begin position="24"/>
        <end position="218"/>
    </location>
</feature>
<name>A0A6M8EC07_9BACT</name>
<dbReference type="Pfam" id="PF00581">
    <property type="entry name" value="Rhodanese"/>
    <property type="match status" value="1"/>
</dbReference>
<gene>
    <name evidence="3" type="ORF">AACT_0816</name>
</gene>